<gene>
    <name evidence="1" type="ORF">SAMN04487999_0050</name>
</gene>
<dbReference type="Gene3D" id="3.40.50.2000">
    <property type="entry name" value="Glycogen Phosphorylase B"/>
    <property type="match status" value="2"/>
</dbReference>
<organism evidence="1 2">
    <name type="scientific">Leeuwenhoekiella palythoae</name>
    <dbReference type="NCBI Taxonomy" id="573501"/>
    <lineage>
        <taxon>Bacteria</taxon>
        <taxon>Pseudomonadati</taxon>
        <taxon>Bacteroidota</taxon>
        <taxon>Flavobacteriia</taxon>
        <taxon>Flavobacteriales</taxon>
        <taxon>Flavobacteriaceae</taxon>
        <taxon>Leeuwenhoekiella</taxon>
    </lineage>
</organism>
<evidence type="ECO:0000313" key="1">
    <source>
        <dbReference type="EMBL" id="SHH37845.1"/>
    </source>
</evidence>
<sequence length="427" mass="48803">MKKALIICYYWPPAGGPGVQRWLKFVKYLREFEVEPVVYIPENPDYPILDESLVDEIPDDVSILKHPIWEPYKMAQFFSKKNTKQISSGIIKEEGKQSLVQKLMLFIRGNFFIPDARKFWVKPSVAFLNSYLKDHPVDCIITTGPPHSLHLVGRDLKKLHNLPWIADFRDPWTSIGYHKKLRLTKFAQRKHADLEFQILNEATQILVTSPTTKSDFEKTTNTPVTCITNGFDDEKVMQPELDPVFSFAHIGSLLEDRNPKILWEILSEIKTEIPTFGQDLKIELIGRVGEAVKQTIIAEGLVDNLMIPGYVTHQEALIKQRSAQILLLLEIDSIETQAIIPGKLFEYLAARRPILAIGPVNSDITSILEKADGGIYFTYHEKQRLKAFILTKYEEYKNGGISQTNGNLEQFTRKSLTAKLAELIHTL</sequence>
<dbReference type="STRING" id="573501.SAMN04487999_0050"/>
<accession>A0A1M5SHA1</accession>
<evidence type="ECO:0008006" key="3">
    <source>
        <dbReference type="Google" id="ProtNLM"/>
    </source>
</evidence>
<proteinExistence type="predicted"/>
<dbReference type="EMBL" id="FQXT01000001">
    <property type="protein sequence ID" value="SHH37845.1"/>
    <property type="molecule type" value="Genomic_DNA"/>
</dbReference>
<dbReference type="AlphaFoldDB" id="A0A1M5SHA1"/>
<reference evidence="2" key="1">
    <citation type="submission" date="2016-11" db="EMBL/GenBank/DDBJ databases">
        <authorList>
            <person name="Varghese N."/>
            <person name="Submissions S."/>
        </authorList>
    </citation>
    <scope>NUCLEOTIDE SEQUENCE [LARGE SCALE GENOMIC DNA]</scope>
    <source>
        <strain evidence="2">DSM 19859</strain>
    </source>
</reference>
<evidence type="ECO:0000313" key="2">
    <source>
        <dbReference type="Proteomes" id="UP000184240"/>
    </source>
</evidence>
<dbReference type="SUPFAM" id="SSF53756">
    <property type="entry name" value="UDP-Glycosyltransferase/glycogen phosphorylase"/>
    <property type="match status" value="1"/>
</dbReference>
<name>A0A1M5SHA1_9FLAO</name>
<protein>
    <recommendedName>
        <fullName evidence="3">Glycosyl transferase family 1</fullName>
    </recommendedName>
</protein>
<dbReference type="RefSeq" id="WP_072979144.1">
    <property type="nucleotide sequence ID" value="NZ_FQXT01000001.1"/>
</dbReference>
<dbReference type="Proteomes" id="UP000184240">
    <property type="component" value="Unassembled WGS sequence"/>
</dbReference>